<feature type="binding site" evidence="18">
    <location>
        <position position="198"/>
    </location>
    <ligand>
        <name>Zn(2+)</name>
        <dbReference type="ChEBI" id="CHEBI:29105"/>
    </ligand>
</feature>
<evidence type="ECO:0000256" key="11">
    <source>
        <dbReference type="ARBA" id="ARBA00022723"/>
    </source>
</evidence>
<keyword evidence="13 18" id="KW-0862">Zinc</keyword>
<comment type="function">
    <text evidence="3 18">Catalyzes the conversion of 3-deoxy-D-arabino-heptulosonate 7-phosphate (DAHP) to dehydroquinate (DHQ).</text>
</comment>
<feature type="binding site" evidence="18">
    <location>
        <position position="261"/>
    </location>
    <ligand>
        <name>Zn(2+)</name>
        <dbReference type="ChEBI" id="CHEBI:29105"/>
    </ligand>
</feature>
<dbReference type="EMBL" id="JAXCLX010000002">
    <property type="protein sequence ID" value="MDY0872773.1"/>
    <property type="molecule type" value="Genomic_DNA"/>
</dbReference>
<feature type="binding site" evidence="18">
    <location>
        <position position="165"/>
    </location>
    <ligand>
        <name>NAD(+)</name>
        <dbReference type="ChEBI" id="CHEBI:57540"/>
    </ligand>
</feature>
<feature type="binding site" evidence="18">
    <location>
        <begin position="143"/>
        <end position="144"/>
    </location>
    <ligand>
        <name>NAD(+)</name>
        <dbReference type="ChEBI" id="CHEBI:57540"/>
    </ligand>
</feature>
<dbReference type="PIRSF" id="PIRSF001455">
    <property type="entry name" value="DHQ_synth"/>
    <property type="match status" value="1"/>
</dbReference>
<evidence type="ECO:0000313" key="22">
    <source>
        <dbReference type="Proteomes" id="UP001271769"/>
    </source>
</evidence>
<dbReference type="InterPro" id="IPR050071">
    <property type="entry name" value="Dehydroquinate_synthase"/>
</dbReference>
<evidence type="ECO:0000256" key="16">
    <source>
        <dbReference type="ARBA" id="ARBA00023239"/>
    </source>
</evidence>
<keyword evidence="12 18" id="KW-0547">Nucleotide-binding</keyword>
<evidence type="ECO:0000256" key="1">
    <source>
        <dbReference type="ARBA" id="ARBA00001393"/>
    </source>
</evidence>
<dbReference type="SUPFAM" id="SSF56796">
    <property type="entry name" value="Dehydroquinate synthase-like"/>
    <property type="match status" value="1"/>
</dbReference>
<evidence type="ECO:0000256" key="12">
    <source>
        <dbReference type="ARBA" id="ARBA00022741"/>
    </source>
</evidence>
<protein>
    <recommendedName>
        <fullName evidence="8 18">3-dehydroquinate synthase</fullName>
        <shortName evidence="18">DHQS</shortName>
        <ecNumber evidence="7 18">4.2.3.4</ecNumber>
    </recommendedName>
</protein>
<keyword evidence="10 18" id="KW-0028">Amino-acid biosynthesis</keyword>
<keyword evidence="22" id="KW-1185">Reference proteome</keyword>
<dbReference type="Pfam" id="PF24621">
    <property type="entry name" value="DHQS_C"/>
    <property type="match status" value="1"/>
</dbReference>
<reference evidence="21 22" key="1">
    <citation type="journal article" date="2013" name="Antonie Van Leeuwenhoek">
        <title>Dongia rigui sp. nov., isolated from freshwater of a large wetland in Korea.</title>
        <authorList>
            <person name="Baik K.S."/>
            <person name="Hwang Y.M."/>
            <person name="Choi J.S."/>
            <person name="Kwon J."/>
            <person name="Seong C.N."/>
        </authorList>
    </citation>
    <scope>NUCLEOTIDE SEQUENCE [LARGE SCALE GENOMIC DNA]</scope>
    <source>
        <strain evidence="21 22">04SU4-P</strain>
    </source>
</reference>
<organism evidence="21 22">
    <name type="scientific">Dongia rigui</name>
    <dbReference type="NCBI Taxonomy" id="940149"/>
    <lineage>
        <taxon>Bacteria</taxon>
        <taxon>Pseudomonadati</taxon>
        <taxon>Pseudomonadota</taxon>
        <taxon>Alphaproteobacteria</taxon>
        <taxon>Rhodospirillales</taxon>
        <taxon>Dongiaceae</taxon>
        <taxon>Dongia</taxon>
    </lineage>
</organism>
<gene>
    <name evidence="18 21" type="primary">aroB</name>
    <name evidence="21" type="ORF">SMD31_12595</name>
</gene>
<evidence type="ECO:0000256" key="17">
    <source>
        <dbReference type="ARBA" id="ARBA00023285"/>
    </source>
</evidence>
<dbReference type="Proteomes" id="UP001271769">
    <property type="component" value="Unassembled WGS sequence"/>
</dbReference>
<comment type="similarity">
    <text evidence="6 18">Belongs to the sugar phosphate cyclases superfamily. Dehydroquinate synthase family.</text>
</comment>
<evidence type="ECO:0000256" key="18">
    <source>
        <dbReference type="HAMAP-Rule" id="MF_00110"/>
    </source>
</evidence>
<comment type="pathway">
    <text evidence="5 18">Metabolic intermediate biosynthesis; chorismate biosynthesis; chorismate from D-erythrose 4-phosphate and phosphoenolpyruvate: step 2/7.</text>
</comment>
<accession>A0ABU5DZY9</accession>
<dbReference type="CDD" id="cd08195">
    <property type="entry name" value="DHQS"/>
    <property type="match status" value="1"/>
</dbReference>
<evidence type="ECO:0000256" key="9">
    <source>
        <dbReference type="ARBA" id="ARBA00022490"/>
    </source>
</evidence>
<comment type="caution">
    <text evidence="18">Lacks conserved residue(s) required for the propagation of feature annotation.</text>
</comment>
<evidence type="ECO:0000259" key="20">
    <source>
        <dbReference type="Pfam" id="PF24621"/>
    </source>
</evidence>
<feature type="binding site" evidence="18">
    <location>
        <position position="279"/>
    </location>
    <ligand>
        <name>Zn(2+)</name>
        <dbReference type="ChEBI" id="CHEBI:29105"/>
    </ligand>
</feature>
<dbReference type="InterPro" id="IPR056179">
    <property type="entry name" value="DHQS_C"/>
</dbReference>
<dbReference type="InterPro" id="IPR030963">
    <property type="entry name" value="DHQ_synth_fam"/>
</dbReference>
<sequence length="381" mass="40417">MTAAVSRSIDRSQPEKVRVELGERSYDILIGRGLIAAAGTYIPPLLAKKHVIIITDANVAKLHLEALEHALTHAGVKVDSIIMPAGEATKSFAEVERLTGLLLDMKIERGTTLIALGGGVIGDLTGFVAAITLRGIDFIQVPTTLLAQVDSSVGGKTGINTPHGKNLVGAFYQPRLVLADTATLDTLPRRELLAGYAEVAKYGLIDEPDLFTWLEANGMDVVEGDEAARRHAIAVSCRAKARIVGADERESGARALLNLGHTFGHALEAECGFSDELLHGEGVAIGMMMAFDLSVTLGLCPAEDAARVQRHLASVGLPTAPGAVQGRFWSAERLVEHMGRDKKVKDGRIGFVLARGIGKSFHPAYVDLAQVTAVLETAIAA</sequence>
<evidence type="ECO:0000259" key="19">
    <source>
        <dbReference type="Pfam" id="PF01761"/>
    </source>
</evidence>
<comment type="catalytic activity">
    <reaction evidence="1 18">
        <text>7-phospho-2-dehydro-3-deoxy-D-arabino-heptonate = 3-dehydroquinate + phosphate</text>
        <dbReference type="Rhea" id="RHEA:21968"/>
        <dbReference type="ChEBI" id="CHEBI:32364"/>
        <dbReference type="ChEBI" id="CHEBI:43474"/>
        <dbReference type="ChEBI" id="CHEBI:58394"/>
        <dbReference type="EC" id="4.2.3.4"/>
    </reaction>
</comment>
<keyword evidence="17 18" id="KW-0170">Cobalt</keyword>
<evidence type="ECO:0000256" key="3">
    <source>
        <dbReference type="ARBA" id="ARBA00003485"/>
    </source>
</evidence>
<proteinExistence type="inferred from homology"/>
<evidence type="ECO:0000256" key="10">
    <source>
        <dbReference type="ARBA" id="ARBA00022605"/>
    </source>
</evidence>
<evidence type="ECO:0000313" key="21">
    <source>
        <dbReference type="EMBL" id="MDY0872773.1"/>
    </source>
</evidence>
<dbReference type="InterPro" id="IPR030960">
    <property type="entry name" value="DHQS/DOIS_N"/>
</dbReference>
<dbReference type="NCBIfam" id="TIGR01357">
    <property type="entry name" value="aroB"/>
    <property type="match status" value="1"/>
</dbReference>
<name>A0ABU5DZY9_9PROT</name>
<evidence type="ECO:0000256" key="4">
    <source>
        <dbReference type="ARBA" id="ARBA00004496"/>
    </source>
</evidence>
<evidence type="ECO:0000256" key="2">
    <source>
        <dbReference type="ARBA" id="ARBA00001911"/>
    </source>
</evidence>
<comment type="subcellular location">
    <subcellularLocation>
        <location evidence="4 18">Cytoplasm</location>
    </subcellularLocation>
</comment>
<feature type="binding site" evidence="18">
    <location>
        <begin position="119"/>
        <end position="123"/>
    </location>
    <ligand>
        <name>NAD(+)</name>
        <dbReference type="ChEBI" id="CHEBI:57540"/>
    </ligand>
</feature>
<comment type="cofactor">
    <cofactor evidence="18">
        <name>Co(2+)</name>
        <dbReference type="ChEBI" id="CHEBI:48828"/>
    </cofactor>
    <cofactor evidence="18">
        <name>Zn(2+)</name>
        <dbReference type="ChEBI" id="CHEBI:29105"/>
    </cofactor>
    <text evidence="18">Binds 1 divalent metal cation per subunit. Can use either Co(2+) or Zn(2+).</text>
</comment>
<dbReference type="GO" id="GO:0003856">
    <property type="term" value="F:3-dehydroquinate synthase activity"/>
    <property type="evidence" value="ECO:0007669"/>
    <property type="project" value="UniProtKB-EC"/>
</dbReference>
<dbReference type="InterPro" id="IPR016037">
    <property type="entry name" value="DHQ_synth_AroB"/>
</dbReference>
<keyword evidence="14 18" id="KW-0520">NAD</keyword>
<dbReference type="PANTHER" id="PTHR43622:SF7">
    <property type="entry name" value="3-DEHYDROQUINATE SYNTHASE, CHLOROPLASTIC"/>
    <property type="match status" value="1"/>
</dbReference>
<dbReference type="HAMAP" id="MF_00110">
    <property type="entry name" value="DHQ_synthase"/>
    <property type="match status" value="1"/>
</dbReference>
<feature type="binding site" evidence="18">
    <location>
        <begin position="183"/>
        <end position="186"/>
    </location>
    <ligand>
        <name>NAD(+)</name>
        <dbReference type="ChEBI" id="CHEBI:57540"/>
    </ligand>
</feature>
<feature type="binding site" evidence="18">
    <location>
        <position position="156"/>
    </location>
    <ligand>
        <name>NAD(+)</name>
        <dbReference type="ChEBI" id="CHEBI:57540"/>
    </ligand>
</feature>
<dbReference type="Pfam" id="PF01761">
    <property type="entry name" value="DHQ_synthase"/>
    <property type="match status" value="1"/>
</dbReference>
<evidence type="ECO:0000256" key="15">
    <source>
        <dbReference type="ARBA" id="ARBA00023141"/>
    </source>
</evidence>
<comment type="caution">
    <text evidence="21">The sequence shown here is derived from an EMBL/GenBank/DDBJ whole genome shotgun (WGS) entry which is preliminary data.</text>
</comment>
<keyword evidence="15 18" id="KW-0057">Aromatic amino acid biosynthesis</keyword>
<feature type="domain" description="3-dehydroquinate synthase C-terminal" evidence="20">
    <location>
        <begin position="195"/>
        <end position="344"/>
    </location>
</feature>
<comment type="cofactor">
    <cofactor evidence="2 18">
        <name>NAD(+)</name>
        <dbReference type="ChEBI" id="CHEBI:57540"/>
    </cofactor>
</comment>
<dbReference type="RefSeq" id="WP_320501247.1">
    <property type="nucleotide sequence ID" value="NZ_JAXCLX010000002.1"/>
</dbReference>
<keyword evidence="9 18" id="KW-0963">Cytoplasm</keyword>
<evidence type="ECO:0000256" key="14">
    <source>
        <dbReference type="ARBA" id="ARBA00023027"/>
    </source>
</evidence>
<evidence type="ECO:0000256" key="8">
    <source>
        <dbReference type="ARBA" id="ARBA00017684"/>
    </source>
</evidence>
<dbReference type="Gene3D" id="1.20.1090.10">
    <property type="entry name" value="Dehydroquinate synthase-like - alpha domain"/>
    <property type="match status" value="1"/>
</dbReference>
<evidence type="ECO:0000256" key="7">
    <source>
        <dbReference type="ARBA" id="ARBA00013031"/>
    </source>
</evidence>
<evidence type="ECO:0000256" key="13">
    <source>
        <dbReference type="ARBA" id="ARBA00022833"/>
    </source>
</evidence>
<evidence type="ECO:0000256" key="6">
    <source>
        <dbReference type="ARBA" id="ARBA00005412"/>
    </source>
</evidence>
<feature type="domain" description="3-dehydroquinate synthase N-terminal" evidence="19">
    <location>
        <begin position="81"/>
        <end position="192"/>
    </location>
</feature>
<dbReference type="EC" id="4.2.3.4" evidence="7 18"/>
<keyword evidence="16 18" id="KW-0456">Lyase</keyword>
<evidence type="ECO:0000256" key="5">
    <source>
        <dbReference type="ARBA" id="ARBA00004661"/>
    </source>
</evidence>
<dbReference type="PANTHER" id="PTHR43622">
    <property type="entry name" value="3-DEHYDROQUINATE SYNTHASE"/>
    <property type="match status" value="1"/>
</dbReference>
<keyword evidence="11 18" id="KW-0479">Metal-binding</keyword>
<dbReference type="Gene3D" id="3.40.50.1970">
    <property type="match status" value="1"/>
</dbReference>